<feature type="region of interest" description="Disordered" evidence="1">
    <location>
        <begin position="1"/>
        <end position="25"/>
    </location>
</feature>
<gene>
    <name evidence="2" type="ORF">E8E12_007372</name>
</gene>
<keyword evidence="3" id="KW-1185">Reference proteome</keyword>
<sequence length="431" mass="47461">MKRKQASLAELWGQSAQTSSPVKKRKTAATIVATEHARGPQTIITPMSSLLSGTHTSTVPPETPVATHQASTARHSAASNDIPQTRSLPVRPATRHVNLENSSPVATNQYTCATAPFQPFAEREVYMCPFLSKGQCSAGDAFFDTYKKLCGHIISDHNTDSLASSYAEDPSGDGTRKVPCPRGCDGRFVTHQKANHHAKTAECPQPKRDIIPCSWPNCPFIANGKDPEKGMANHIRAKHSRDDTSPYQCSKCSEYYHHDLYKLAMHEERCRAQSVATIEKTSLRFKLNQAAQEHRPPTYIVVVRSSNRILEGWKAGTDSYLTGLPVLGKKILAHFAAKVGSSDGAAVLHAAYECPTRRVPALARDLSYLETQNHQKKMVWRGFKFTQAIVADIKAANEAGIKPFVISQGIDGFFCDVTIIHPWLHQSSLTF</sequence>
<evidence type="ECO:0000313" key="3">
    <source>
        <dbReference type="Proteomes" id="UP000758155"/>
    </source>
</evidence>
<proteinExistence type="predicted"/>
<protein>
    <submittedName>
        <fullName evidence="2">Uncharacterized protein</fullName>
    </submittedName>
</protein>
<evidence type="ECO:0000313" key="2">
    <source>
        <dbReference type="EMBL" id="KAF3043433.1"/>
    </source>
</evidence>
<dbReference type="AlphaFoldDB" id="A0A9P5C3V2"/>
<feature type="region of interest" description="Disordered" evidence="1">
    <location>
        <begin position="54"/>
        <end position="87"/>
    </location>
</feature>
<comment type="caution">
    <text evidence="2">The sequence shown here is derived from an EMBL/GenBank/DDBJ whole genome shotgun (WGS) entry which is preliminary data.</text>
</comment>
<dbReference type="EMBL" id="SWKV01000012">
    <property type="protein sequence ID" value="KAF3043433.1"/>
    <property type="molecule type" value="Genomic_DNA"/>
</dbReference>
<dbReference type="Proteomes" id="UP000758155">
    <property type="component" value="Unassembled WGS sequence"/>
</dbReference>
<organism evidence="2 3">
    <name type="scientific">Didymella heteroderae</name>
    <dbReference type="NCBI Taxonomy" id="1769908"/>
    <lineage>
        <taxon>Eukaryota</taxon>
        <taxon>Fungi</taxon>
        <taxon>Dikarya</taxon>
        <taxon>Ascomycota</taxon>
        <taxon>Pezizomycotina</taxon>
        <taxon>Dothideomycetes</taxon>
        <taxon>Pleosporomycetidae</taxon>
        <taxon>Pleosporales</taxon>
        <taxon>Pleosporineae</taxon>
        <taxon>Didymellaceae</taxon>
        <taxon>Didymella</taxon>
    </lineage>
</organism>
<accession>A0A9P5C3V2</accession>
<dbReference type="OrthoDB" id="3693282at2759"/>
<reference evidence="2" key="1">
    <citation type="submission" date="2019-04" db="EMBL/GenBank/DDBJ databases">
        <title>Sequencing of skin fungus with MAO and IRED activity.</title>
        <authorList>
            <person name="Marsaioli A.J."/>
            <person name="Bonatto J.M.C."/>
            <person name="Reis Junior O."/>
        </authorList>
    </citation>
    <scope>NUCLEOTIDE SEQUENCE</scope>
    <source>
        <strain evidence="2">28M1</strain>
    </source>
</reference>
<evidence type="ECO:0000256" key="1">
    <source>
        <dbReference type="SAM" id="MobiDB-lite"/>
    </source>
</evidence>
<name>A0A9P5C3V2_9PLEO</name>